<dbReference type="SUPFAM" id="SSF56925">
    <property type="entry name" value="OMPA-like"/>
    <property type="match status" value="1"/>
</dbReference>
<proteinExistence type="predicted"/>
<comment type="caution">
    <text evidence="4">The sequence shown here is derived from an EMBL/GenBank/DDBJ whole genome shotgun (WGS) entry which is preliminary data.</text>
</comment>
<feature type="domain" description="Outer membrane protein beta-barrel" evidence="3">
    <location>
        <begin position="18"/>
        <end position="233"/>
    </location>
</feature>
<sequence>MSSNGLAKRCVGGSIAVLAIAAAMISAPAAAQHAREGAYVGLRLTGGQSSVEDVTTTGFAGNRIDNNTEDPTAAAGGVFGYRFGDLPLRVEGELSHRFRMDYDVRDPGGPGHGYENNLSSTMALVSGAWEIRTDSAWTPFIGATVGWVRNSSEIERSNLTTGAITKTENTTNSLALGAMVGVDYELARNWGTELAYRYLDMGEVESGTQAGGETINAETYVSHDLMLSLLYRF</sequence>
<evidence type="ECO:0000259" key="3">
    <source>
        <dbReference type="Pfam" id="PF13505"/>
    </source>
</evidence>
<feature type="chain" id="PRO_5035248330" evidence="2">
    <location>
        <begin position="32"/>
        <end position="233"/>
    </location>
</feature>
<dbReference type="EMBL" id="JAGMWN010000006">
    <property type="protein sequence ID" value="MBP5858237.1"/>
    <property type="molecule type" value="Genomic_DNA"/>
</dbReference>
<dbReference type="Proteomes" id="UP000672602">
    <property type="component" value="Unassembled WGS sequence"/>
</dbReference>
<organism evidence="4 5">
    <name type="scientific">Marivibrio halodurans</name>
    <dbReference type="NCBI Taxonomy" id="2039722"/>
    <lineage>
        <taxon>Bacteria</taxon>
        <taxon>Pseudomonadati</taxon>
        <taxon>Pseudomonadota</taxon>
        <taxon>Alphaproteobacteria</taxon>
        <taxon>Rhodospirillales</taxon>
        <taxon>Rhodospirillaceae</taxon>
        <taxon>Marivibrio</taxon>
    </lineage>
</organism>
<reference evidence="4" key="1">
    <citation type="submission" date="2021-04" db="EMBL/GenBank/DDBJ databases">
        <authorList>
            <person name="Zhang D.-C."/>
        </authorList>
    </citation>
    <scope>NUCLEOTIDE SEQUENCE</scope>
    <source>
        <strain evidence="4">CGMCC 1.15697</strain>
    </source>
</reference>
<dbReference type="RefSeq" id="WP_210682798.1">
    <property type="nucleotide sequence ID" value="NZ_JAGMWN010000006.1"/>
</dbReference>
<keyword evidence="1 2" id="KW-0732">Signal</keyword>
<evidence type="ECO:0000313" key="4">
    <source>
        <dbReference type="EMBL" id="MBP5858237.1"/>
    </source>
</evidence>
<protein>
    <submittedName>
        <fullName evidence="4">Outer membrane beta-barrel protein</fullName>
    </submittedName>
</protein>
<feature type="signal peptide" evidence="2">
    <location>
        <begin position="1"/>
        <end position="31"/>
    </location>
</feature>
<evidence type="ECO:0000313" key="5">
    <source>
        <dbReference type="Proteomes" id="UP000672602"/>
    </source>
</evidence>
<dbReference type="InterPro" id="IPR011250">
    <property type="entry name" value="OMP/PagP_B-barrel"/>
</dbReference>
<dbReference type="AlphaFoldDB" id="A0A8J7V3R0"/>
<dbReference type="Pfam" id="PF13505">
    <property type="entry name" value="OMP_b-brl"/>
    <property type="match status" value="1"/>
</dbReference>
<keyword evidence="5" id="KW-1185">Reference proteome</keyword>
<gene>
    <name evidence="4" type="ORF">KAJ83_14550</name>
</gene>
<evidence type="ECO:0000256" key="2">
    <source>
        <dbReference type="SAM" id="SignalP"/>
    </source>
</evidence>
<accession>A0A8J7V3R0</accession>
<dbReference type="InterPro" id="IPR027385">
    <property type="entry name" value="Beta-barrel_OMP"/>
</dbReference>
<dbReference type="Gene3D" id="2.40.160.20">
    <property type="match status" value="1"/>
</dbReference>
<name>A0A8J7V3R0_9PROT</name>
<evidence type="ECO:0000256" key="1">
    <source>
        <dbReference type="ARBA" id="ARBA00022729"/>
    </source>
</evidence>